<evidence type="ECO:0000313" key="1">
    <source>
        <dbReference type="EMBL" id="TDD42201.1"/>
    </source>
</evidence>
<dbReference type="AlphaFoldDB" id="A0A4R4YC66"/>
<sequence length="745" mass="78079">MHIRRPDESEAALSGYLDVLARQPGVAVVAATEGALNVPSIPSAVRQACALAVEEVLDAGSAVVHVCLALPEAASPSPGDGQVFAQQLAEELGVGVIATNTGIVAEPVGSLFSGSDQPGHGWYRFRRGWPAEWIGHRYPAPGWENLLPRTDIAEGGLSLVPIPAGLMVCRSDALTPGAVEEARGVPVHPGRPRLVLGHPADGEISALAVAEFLRKSSPQFLDRVQLVPTDLQTSSARWNQRLADLLGRPVVASTGVISDDGAGGAIAVVHDGGGEPTWQPPALALRYAPGKSAEVVETAPPPRGWLVFDPVHYRQAPPPGAVAASGGWLARVVPSGLALLPIGQDAGEADSLPFEPNRMTVTVACPEECEVSLMGPLRSLLDGLPMSSRERMRLVTAESVPPGLADEIRELADVYGAQFERGTPAVPAIGTSIEPAGEQRTLVMAPVSGKAAQSGANAEPGPGEAKTRILPVPVAPALREPEAALLPAPRSPSAPGGSNDCSALDRQEFVRWSGKYLDDVALPVDITSATSADARIDYAAVLLYLGRGEWSGAALNNALRSSGTEVPAHYVACLTAGLTRLPSHCGVVFLRVTDRAGLDSAYSAGDVLAEPAFLSAMGARTRAVADDCGAELVIWSRTARRTAAVNPDPADEVVFPAGSRFKVLAVDPPTNDSARIVFLVELPSSEIEVPGEPDLDRVLVDELRAALRRGRRDHPVEMTEAQAERCDIPVGLVPRRRTEVDYAGG</sequence>
<dbReference type="Proteomes" id="UP000294947">
    <property type="component" value="Unassembled WGS sequence"/>
</dbReference>
<gene>
    <name evidence="1" type="ORF">E1288_30195</name>
</gene>
<dbReference type="OrthoDB" id="3320501at2"/>
<dbReference type="EMBL" id="SMKW01000050">
    <property type="protein sequence ID" value="TDD42201.1"/>
    <property type="molecule type" value="Genomic_DNA"/>
</dbReference>
<keyword evidence="2" id="KW-1185">Reference proteome</keyword>
<accession>A0A4R4YC66</accession>
<reference evidence="1 2" key="1">
    <citation type="submission" date="2019-03" db="EMBL/GenBank/DDBJ databases">
        <title>Draft genome sequences of novel Actinobacteria.</title>
        <authorList>
            <person name="Sahin N."/>
            <person name="Ay H."/>
            <person name="Saygin H."/>
        </authorList>
    </citation>
    <scope>NUCLEOTIDE SEQUENCE [LARGE SCALE GENOMIC DNA]</scope>
    <source>
        <strain evidence="1 2">7K502</strain>
    </source>
</reference>
<proteinExistence type="predicted"/>
<dbReference type="RefSeq" id="WP_132491085.1">
    <property type="nucleotide sequence ID" value="NZ_SMKW01000050.1"/>
</dbReference>
<organism evidence="1 2">
    <name type="scientific">Saccharopolyspora elongata</name>
    <dbReference type="NCBI Taxonomy" id="2530387"/>
    <lineage>
        <taxon>Bacteria</taxon>
        <taxon>Bacillati</taxon>
        <taxon>Actinomycetota</taxon>
        <taxon>Actinomycetes</taxon>
        <taxon>Pseudonocardiales</taxon>
        <taxon>Pseudonocardiaceae</taxon>
        <taxon>Saccharopolyspora</taxon>
    </lineage>
</organism>
<protein>
    <submittedName>
        <fullName evidence="1">Uncharacterized protein</fullName>
    </submittedName>
</protein>
<dbReference type="Gene3D" id="3.90.176.10">
    <property type="entry name" value="Toxin ADP-ribosyltransferase, Chain A, domain 1"/>
    <property type="match status" value="1"/>
</dbReference>
<evidence type="ECO:0000313" key="2">
    <source>
        <dbReference type="Proteomes" id="UP000294947"/>
    </source>
</evidence>
<comment type="caution">
    <text evidence="1">The sequence shown here is derived from an EMBL/GenBank/DDBJ whole genome shotgun (WGS) entry which is preliminary data.</text>
</comment>
<name>A0A4R4YC66_9PSEU</name>